<protein>
    <submittedName>
        <fullName evidence="2">Uncharacterized protein</fullName>
    </submittedName>
</protein>
<organism evidence="2">
    <name type="scientific">Ralstonia solanacearum</name>
    <name type="common">Pseudomonas solanacearum</name>
    <dbReference type="NCBI Taxonomy" id="305"/>
    <lineage>
        <taxon>Bacteria</taxon>
        <taxon>Pseudomonadati</taxon>
        <taxon>Pseudomonadota</taxon>
        <taxon>Betaproteobacteria</taxon>
        <taxon>Burkholderiales</taxon>
        <taxon>Burkholderiaceae</taxon>
        <taxon>Ralstonia</taxon>
        <taxon>Ralstonia solanacearum species complex</taxon>
    </lineage>
</organism>
<reference evidence="2" key="1">
    <citation type="submission" date="2015-10" db="EMBL/GenBank/DDBJ databases">
        <authorList>
            <person name="Gilbert D.G."/>
        </authorList>
    </citation>
    <scope>NUCLEOTIDE SEQUENCE</scope>
    <source>
        <strain evidence="2">Phyl III-seqv23</strain>
    </source>
</reference>
<sequence length="26" mass="2741">MSAGDTRATARDQAIDRLNSIARGPP</sequence>
<accession>A0A0S4V7Y4</accession>
<gene>
    <name evidence="2" type="ORF">RUN1985_v1_620033</name>
</gene>
<evidence type="ECO:0000313" key="2">
    <source>
        <dbReference type="EMBL" id="CUV30245.1"/>
    </source>
</evidence>
<proteinExistence type="predicted"/>
<dbReference type="AlphaFoldDB" id="A0A0S4V7Y4"/>
<name>A0A0S4V7Y4_RALSL</name>
<feature type="region of interest" description="Disordered" evidence="1">
    <location>
        <begin position="1"/>
        <end position="26"/>
    </location>
</feature>
<evidence type="ECO:0000256" key="1">
    <source>
        <dbReference type="SAM" id="MobiDB-lite"/>
    </source>
</evidence>
<dbReference type="EMBL" id="LN899824">
    <property type="protein sequence ID" value="CUV30245.1"/>
    <property type="molecule type" value="Genomic_DNA"/>
</dbReference>